<dbReference type="InterPro" id="IPR019701">
    <property type="entry name" value="Phage_P22_NinX"/>
</dbReference>
<comment type="caution">
    <text evidence="1">The sequence shown here is derived from an EMBL/GenBank/DDBJ whole genome shotgun (WGS) entry which is preliminary data.</text>
</comment>
<protein>
    <submittedName>
        <fullName evidence="1">Phage protein NinX family protein</fullName>
    </submittedName>
</protein>
<organism evidence="1 2">
    <name type="scientific">Pseudaeromonas sharmana</name>
    <dbReference type="NCBI Taxonomy" id="328412"/>
    <lineage>
        <taxon>Bacteria</taxon>
        <taxon>Pseudomonadati</taxon>
        <taxon>Pseudomonadota</taxon>
        <taxon>Gammaproteobacteria</taxon>
        <taxon>Aeromonadales</taxon>
        <taxon>Aeromonadaceae</taxon>
        <taxon>Pseudaeromonas</taxon>
    </lineage>
</organism>
<reference evidence="2" key="1">
    <citation type="journal article" date="2019" name="Int. J. Syst. Evol. Microbiol.">
        <title>The Global Catalogue of Microorganisms (GCM) 10K type strain sequencing project: providing services to taxonomists for standard genome sequencing and annotation.</title>
        <authorList>
            <consortium name="The Broad Institute Genomics Platform"/>
            <consortium name="The Broad Institute Genome Sequencing Center for Infectious Disease"/>
            <person name="Wu L."/>
            <person name="Ma J."/>
        </authorList>
    </citation>
    <scope>NUCLEOTIDE SEQUENCE [LARGE SCALE GENOMIC DNA]</scope>
    <source>
        <strain evidence="2">CCUG 54939</strain>
    </source>
</reference>
<proteinExistence type="predicted"/>
<dbReference type="Proteomes" id="UP001595692">
    <property type="component" value="Unassembled WGS sequence"/>
</dbReference>
<evidence type="ECO:0000313" key="2">
    <source>
        <dbReference type="Proteomes" id="UP001595692"/>
    </source>
</evidence>
<accession>A0ABV8CKV2</accession>
<keyword evidence="2" id="KW-1185">Reference proteome</keyword>
<dbReference type="Pfam" id="PF10765">
    <property type="entry name" value="Phage_P22_NinX"/>
    <property type="match status" value="1"/>
</dbReference>
<sequence>MDNDGEFLTASSLRSQRHHMNHNALNDQQIDSLIADALGITHPHFSPCNNINDAWPIIEKYNLALIPGHENQGWIAIAFPGILSKTKQTIELAGSQVIESNPLRAAMIALLRAQTVLQLDV</sequence>
<gene>
    <name evidence="1" type="ORF">ACFOSS_04755</name>
</gene>
<evidence type="ECO:0000313" key="1">
    <source>
        <dbReference type="EMBL" id="MFC3912779.1"/>
    </source>
</evidence>
<dbReference type="RefSeq" id="WP_377150951.1">
    <property type="nucleotide sequence ID" value="NZ_JBHSAF010000002.1"/>
</dbReference>
<name>A0ABV8CKV2_9GAMM</name>
<dbReference type="EMBL" id="JBHSAF010000002">
    <property type="protein sequence ID" value="MFC3912779.1"/>
    <property type="molecule type" value="Genomic_DNA"/>
</dbReference>